<evidence type="ECO:0000256" key="3">
    <source>
        <dbReference type="ARBA" id="ARBA00022771"/>
    </source>
</evidence>
<feature type="domain" description="C2H2-type" evidence="7">
    <location>
        <begin position="446"/>
        <end position="469"/>
    </location>
</feature>
<feature type="domain" description="C2H2-type" evidence="7">
    <location>
        <begin position="388"/>
        <end position="415"/>
    </location>
</feature>
<keyword evidence="4" id="KW-0862">Zinc</keyword>
<dbReference type="Proteomes" id="UP000729913">
    <property type="component" value="Unassembled WGS sequence"/>
</dbReference>
<keyword evidence="1" id="KW-0479">Metal-binding</keyword>
<feature type="compositionally biased region" description="Polar residues" evidence="6">
    <location>
        <begin position="47"/>
        <end position="60"/>
    </location>
</feature>
<keyword evidence="3 5" id="KW-0863">Zinc-finger</keyword>
<dbReference type="GO" id="GO:0010468">
    <property type="term" value="P:regulation of gene expression"/>
    <property type="evidence" value="ECO:0007669"/>
    <property type="project" value="TreeGrafter"/>
</dbReference>
<dbReference type="InterPro" id="IPR013087">
    <property type="entry name" value="Znf_C2H2_type"/>
</dbReference>
<accession>A0A8J5UQP0</accession>
<evidence type="ECO:0000256" key="5">
    <source>
        <dbReference type="PROSITE-ProRule" id="PRU00042"/>
    </source>
</evidence>
<reference evidence="8" key="2">
    <citation type="submission" date="2021-04" db="EMBL/GenBank/DDBJ databases">
        <title>Genome-wide patterns of bracovirus chromosomal integration into multiple host tissues during parasitism.</title>
        <authorList>
            <person name="Chebbi M.A.C."/>
        </authorList>
    </citation>
    <scope>NUCLEOTIDE SEQUENCE</scope>
    <source>
        <tissue evidence="8">Whole body</tissue>
    </source>
</reference>
<keyword evidence="2" id="KW-0677">Repeat</keyword>
<dbReference type="PROSITE" id="PS50157">
    <property type="entry name" value="ZINC_FINGER_C2H2_2"/>
    <property type="match status" value="4"/>
</dbReference>
<evidence type="ECO:0000259" key="7">
    <source>
        <dbReference type="PROSITE" id="PS50157"/>
    </source>
</evidence>
<sequence length="482" mass="54839">MIKDKDKINSEITLKIWNGSYVKSEESCHATIVENKKAEENVEDSTKSLQSNKSPKIDKNSTQVDDIEILNRSISSMALNSSDELVNAMDVDLDPNQADSTLNSSLTSSNSPSTVIVKNNISVNSGILSDPVVLDNKKSKEIPLEVNNNSEEPNKKLNLIEVLKNANKSHSNMNRASKRLKRKAVDEEIILENNKKRFTTNGNNEDKDNSSERCITRSTERKVLNAKICSKKQEFKVPESFLPVVRLQRIKLPINEVNLSAMKTKVRKLETEKMDNVYNLRPLSRKNNCTEIKNINNIKVNCELCDKTFKTKECLKVHVQSQHAKKNFKCKKCNYASNFQRNLRQHIKIHQNTTVASQSNVKTSLRSYSAKLHQRDSCSEVNRSKSSFKCSICSYTMKSLELLNEHTKNHNNNKLFSCNVSDKTFGRKKLLQEHRVICHALQSSRYSCNECQLTFSYFGRLSRHLRIVHGVLAGAGKSKNNN</sequence>
<name>A0A8J5UQP0_9HYME</name>
<dbReference type="EMBL" id="JAAOIC020000049">
    <property type="protein sequence ID" value="KAG8036272.1"/>
    <property type="molecule type" value="Genomic_DNA"/>
</dbReference>
<gene>
    <name evidence="8" type="ORF">G9C98_004852</name>
</gene>
<organism evidence="8 9">
    <name type="scientific">Cotesia typhae</name>
    <dbReference type="NCBI Taxonomy" id="2053667"/>
    <lineage>
        <taxon>Eukaryota</taxon>
        <taxon>Metazoa</taxon>
        <taxon>Ecdysozoa</taxon>
        <taxon>Arthropoda</taxon>
        <taxon>Hexapoda</taxon>
        <taxon>Insecta</taxon>
        <taxon>Pterygota</taxon>
        <taxon>Neoptera</taxon>
        <taxon>Endopterygota</taxon>
        <taxon>Hymenoptera</taxon>
        <taxon>Apocrita</taxon>
        <taxon>Ichneumonoidea</taxon>
        <taxon>Braconidae</taxon>
        <taxon>Microgastrinae</taxon>
        <taxon>Cotesia</taxon>
    </lineage>
</organism>
<feature type="domain" description="C2H2-type" evidence="7">
    <location>
        <begin position="328"/>
        <end position="355"/>
    </location>
</feature>
<evidence type="ECO:0000313" key="8">
    <source>
        <dbReference type="EMBL" id="KAG8036272.1"/>
    </source>
</evidence>
<evidence type="ECO:0000313" key="9">
    <source>
        <dbReference type="Proteomes" id="UP000729913"/>
    </source>
</evidence>
<dbReference type="AlphaFoldDB" id="A0A8J5UQP0"/>
<evidence type="ECO:0000256" key="6">
    <source>
        <dbReference type="SAM" id="MobiDB-lite"/>
    </source>
</evidence>
<dbReference type="InterPro" id="IPR050688">
    <property type="entry name" value="Zinc_finger/UBP_domain"/>
</dbReference>
<dbReference type="Pfam" id="PF00096">
    <property type="entry name" value="zf-C2H2"/>
    <property type="match status" value="2"/>
</dbReference>
<proteinExistence type="predicted"/>
<protein>
    <recommendedName>
        <fullName evidence="7">C2H2-type domain-containing protein</fullName>
    </recommendedName>
</protein>
<dbReference type="GO" id="GO:0005634">
    <property type="term" value="C:nucleus"/>
    <property type="evidence" value="ECO:0007669"/>
    <property type="project" value="TreeGrafter"/>
</dbReference>
<dbReference type="GO" id="GO:0008270">
    <property type="term" value="F:zinc ion binding"/>
    <property type="evidence" value="ECO:0007669"/>
    <property type="project" value="UniProtKB-KW"/>
</dbReference>
<reference evidence="8" key="1">
    <citation type="submission" date="2020-03" db="EMBL/GenBank/DDBJ databases">
        <authorList>
            <person name="Chebbi M.A."/>
            <person name="Drezen J.M."/>
        </authorList>
    </citation>
    <scope>NUCLEOTIDE SEQUENCE</scope>
    <source>
        <tissue evidence="8">Whole body</tissue>
    </source>
</reference>
<evidence type="ECO:0000256" key="4">
    <source>
        <dbReference type="ARBA" id="ARBA00022833"/>
    </source>
</evidence>
<evidence type="ECO:0000256" key="1">
    <source>
        <dbReference type="ARBA" id="ARBA00022723"/>
    </source>
</evidence>
<feature type="domain" description="C2H2-type" evidence="7">
    <location>
        <begin position="300"/>
        <end position="328"/>
    </location>
</feature>
<dbReference type="PANTHER" id="PTHR24403:SF67">
    <property type="entry name" value="FI01116P-RELATED"/>
    <property type="match status" value="1"/>
</dbReference>
<dbReference type="OrthoDB" id="3176202at2759"/>
<comment type="caution">
    <text evidence="8">The sequence shown here is derived from an EMBL/GenBank/DDBJ whole genome shotgun (WGS) entry which is preliminary data.</text>
</comment>
<feature type="compositionally biased region" description="Basic and acidic residues" evidence="6">
    <location>
        <begin position="37"/>
        <end position="46"/>
    </location>
</feature>
<dbReference type="PROSITE" id="PS00028">
    <property type="entry name" value="ZINC_FINGER_C2H2_1"/>
    <property type="match status" value="3"/>
</dbReference>
<evidence type="ECO:0000256" key="2">
    <source>
        <dbReference type="ARBA" id="ARBA00022737"/>
    </source>
</evidence>
<dbReference type="PANTHER" id="PTHR24403">
    <property type="entry name" value="ZINC FINGER PROTEIN"/>
    <property type="match status" value="1"/>
</dbReference>
<keyword evidence="9" id="KW-1185">Reference proteome</keyword>
<feature type="region of interest" description="Disordered" evidence="6">
    <location>
        <begin position="37"/>
        <end position="60"/>
    </location>
</feature>
<dbReference type="SMART" id="SM00355">
    <property type="entry name" value="ZnF_C2H2"/>
    <property type="match status" value="5"/>
</dbReference>